<dbReference type="Proteomes" id="UP001482513">
    <property type="component" value="Unassembled WGS sequence"/>
</dbReference>
<proteinExistence type="predicted"/>
<keyword evidence="3" id="KW-1185">Reference proteome</keyword>
<evidence type="ECO:0000313" key="2">
    <source>
        <dbReference type="EMBL" id="MEP0949480.1"/>
    </source>
</evidence>
<comment type="caution">
    <text evidence="2">The sequence shown here is derived from an EMBL/GenBank/DDBJ whole genome shotgun (WGS) entry which is preliminary data.</text>
</comment>
<dbReference type="InterPro" id="IPR051531">
    <property type="entry name" value="N-acetyltransferase"/>
</dbReference>
<dbReference type="InterPro" id="IPR000182">
    <property type="entry name" value="GNAT_dom"/>
</dbReference>
<evidence type="ECO:0000259" key="1">
    <source>
        <dbReference type="Pfam" id="PF13302"/>
    </source>
</evidence>
<gene>
    <name evidence="2" type="ORF">NC992_21545</name>
</gene>
<accession>A0ABV0K9N8</accession>
<sequence length="172" mass="19548">MQSRNLWFEPLTAAHADELFSILVTPSVLAFIDSPASLPSRADLREEYANRARGPVDLANERWFNVAVRLKTLSAPAIGRLEATGYGEWGEVAYMFGEAWWGKGLAFEAMLWWHDYLATAAPQTVWWATVHPANDRSIRLLHRLGYEEMEFSQSPNLRSYDVGDRCFVRSAP</sequence>
<organism evidence="2 3">
    <name type="scientific">Leptolyngbya subtilissima DQ-A4</name>
    <dbReference type="NCBI Taxonomy" id="2933933"/>
    <lineage>
        <taxon>Bacteria</taxon>
        <taxon>Bacillati</taxon>
        <taxon>Cyanobacteriota</taxon>
        <taxon>Cyanophyceae</taxon>
        <taxon>Leptolyngbyales</taxon>
        <taxon>Leptolyngbyaceae</taxon>
        <taxon>Leptolyngbya group</taxon>
        <taxon>Leptolyngbya</taxon>
    </lineage>
</organism>
<feature type="domain" description="N-acetyltransferase" evidence="1">
    <location>
        <begin position="6"/>
        <end position="146"/>
    </location>
</feature>
<dbReference type="EMBL" id="JAMPKX010000012">
    <property type="protein sequence ID" value="MEP0949480.1"/>
    <property type="molecule type" value="Genomic_DNA"/>
</dbReference>
<protein>
    <submittedName>
        <fullName evidence="2">GNAT family N-acetyltransferase</fullName>
    </submittedName>
</protein>
<dbReference type="PANTHER" id="PTHR43792:SF1">
    <property type="entry name" value="N-ACETYLTRANSFERASE DOMAIN-CONTAINING PROTEIN"/>
    <property type="match status" value="1"/>
</dbReference>
<evidence type="ECO:0000313" key="3">
    <source>
        <dbReference type="Proteomes" id="UP001482513"/>
    </source>
</evidence>
<reference evidence="2 3" key="1">
    <citation type="submission" date="2022-04" db="EMBL/GenBank/DDBJ databases">
        <title>Positive selection, recombination, and allopatry shape intraspecific diversity of widespread and dominant cyanobacteria.</title>
        <authorList>
            <person name="Wei J."/>
            <person name="Shu W."/>
            <person name="Hu C."/>
        </authorList>
    </citation>
    <scope>NUCLEOTIDE SEQUENCE [LARGE SCALE GENOMIC DNA]</scope>
    <source>
        <strain evidence="2 3">DQ-A4</strain>
    </source>
</reference>
<dbReference type="SUPFAM" id="SSF55729">
    <property type="entry name" value="Acyl-CoA N-acyltransferases (Nat)"/>
    <property type="match status" value="1"/>
</dbReference>
<dbReference type="InterPro" id="IPR016181">
    <property type="entry name" value="Acyl_CoA_acyltransferase"/>
</dbReference>
<dbReference type="Pfam" id="PF13302">
    <property type="entry name" value="Acetyltransf_3"/>
    <property type="match status" value="1"/>
</dbReference>
<dbReference type="PANTHER" id="PTHR43792">
    <property type="entry name" value="GNAT FAMILY, PUTATIVE (AFU_ORTHOLOGUE AFUA_3G00765)-RELATED-RELATED"/>
    <property type="match status" value="1"/>
</dbReference>
<name>A0ABV0K9N8_9CYAN</name>
<dbReference type="Gene3D" id="3.40.630.30">
    <property type="match status" value="1"/>
</dbReference>